<dbReference type="Proteomes" id="UP000221857">
    <property type="component" value="Segment"/>
</dbReference>
<protein>
    <submittedName>
        <fullName evidence="1">Uncharacterized protein</fullName>
    </submittedName>
</protein>
<keyword evidence="2" id="KW-1185">Reference proteome</keyword>
<name>A0A141HR62_9CAUD</name>
<evidence type="ECO:0000313" key="1">
    <source>
        <dbReference type="EMBL" id="ALN97173.1"/>
    </source>
</evidence>
<organism evidence="1 2">
    <name type="scientific">Flavobacterium phage FpV4</name>
    <dbReference type="NCBI Taxonomy" id="1740108"/>
    <lineage>
        <taxon>Viruses</taxon>
        <taxon>Duplodnaviria</taxon>
        <taxon>Heunggongvirae</taxon>
        <taxon>Uroviricota</taxon>
        <taxon>Caudoviricetes</taxon>
        <taxon>Fipvunavirus</taxon>
        <taxon>Fipvunavirus Fpv4</taxon>
    </lineage>
</organism>
<sequence length="178" mass="20805">MLINPEINVVLKTFGIPVNDGIAYLLSIYYDVKPSYTPLALVEKMNRTRILVLDEKSKTLDWNVPLFEEQVTGFEWVKDWMEEFGNINKDRKGTYRNVAARMKTFFINNPAIRQDEVMEATKMYLRTVTQPMYLKTSHKFIYEGQGAEKVSHLLEWVNRYKEMTVSENGRSGSNNTMM</sequence>
<proteinExistence type="predicted"/>
<dbReference type="KEGG" id="vg:40069633"/>
<reference evidence="1 2" key="1">
    <citation type="journal article" date="2016" name="PLoS ONE">
        <title>Comparative Genome Analysis Provides Insights into the Pathogenicity of Flavobacterium psychrophilum.</title>
        <authorList>
            <person name="Castillo D."/>
            <person name="Christiansen R.H."/>
            <person name="Dalsgaard I."/>
            <person name="Madsen L."/>
            <person name="Espejo R."/>
            <person name="Middelboe M."/>
        </authorList>
    </citation>
    <scope>NUCLEOTIDE SEQUENCE [LARGE SCALE GENOMIC DNA]</scope>
</reference>
<dbReference type="EMBL" id="KT876724">
    <property type="protein sequence ID" value="ALN97173.1"/>
    <property type="molecule type" value="Genomic_DNA"/>
</dbReference>
<dbReference type="GeneID" id="40069633"/>
<accession>A0A141HR62</accession>
<evidence type="ECO:0000313" key="2">
    <source>
        <dbReference type="Proteomes" id="UP000221857"/>
    </source>
</evidence>
<dbReference type="RefSeq" id="YP_009594116.1">
    <property type="nucleotide sequence ID" value="NC_041872.1"/>
</dbReference>